<dbReference type="Pfam" id="PF13520">
    <property type="entry name" value="AA_permease_2"/>
    <property type="match status" value="1"/>
</dbReference>
<dbReference type="Gene3D" id="1.20.1740.10">
    <property type="entry name" value="Amino acid/polyamine transporter I"/>
    <property type="match status" value="1"/>
</dbReference>
<reference evidence="8" key="1">
    <citation type="submission" date="2021-02" db="EMBL/GenBank/DDBJ databases">
        <authorList>
            <person name="Bekaert M."/>
        </authorList>
    </citation>
    <scope>NUCLEOTIDE SEQUENCE</scope>
    <source>
        <strain evidence="8">IoA-00</strain>
    </source>
</reference>
<keyword evidence="4" id="KW-1003">Cell membrane</keyword>
<proteinExistence type="inferred from homology"/>
<name>A0A7R8D4H6_LEPSM</name>
<evidence type="ECO:0000256" key="6">
    <source>
        <dbReference type="ARBA" id="ARBA00022989"/>
    </source>
</evidence>
<dbReference type="InterPro" id="IPR002293">
    <property type="entry name" value="AA/rel_permease1"/>
</dbReference>
<evidence type="ECO:0000313" key="8">
    <source>
        <dbReference type="EMBL" id="CAF2995754.1"/>
    </source>
</evidence>
<keyword evidence="7" id="KW-0472">Membrane</keyword>
<sequence>MLLEDRTVFSYKILFVYHSLNFPSPGSEFLESEINNSLFCYLYLNTFTNEVPSGILSLKMTIRNETVRVPGEDNHFLAQEEPQNEEQEGTHLKRELGLLDGASIIIGIIVGSGIFVSPKGVLLYAGSTGLALVVWLISGLICMIGALCYTELGTMIPKSGGDYAYINESFGSYPAFLYLWSSLLVIMPAGSAVTALTFASYILQPFWPVCDPPEEAIKLIATAIICLLTAINCHDVKSATRVQDIFTATKVIALIVIIIAGFVWLGLGHVENLRPSKVFVNSQFSPGYLALSFYSGLFSYAGWNYLNFVTEELKEPNKNLPRAIYVSIPLVTIIYLLTNIAYFAVLLPDEILASNAVAVTYGNRILGVMSWIIPVFVACSTFGAVNGGIFSSSRLFFVGARNGHFPKFMALINYSHLTPMPCLVFLGMTTVALCWTSDVYQLINYASFIESAFIAISVTGLLKLRYTQPDRERPIKNNILIPIIFLITCIFLIILPIFVDPLLVGVSLGIVFLGTPFYFRFRYWKNRPKF</sequence>
<gene>
    <name evidence="8" type="ORF">LSAA_13015</name>
</gene>
<evidence type="ECO:0000256" key="5">
    <source>
        <dbReference type="ARBA" id="ARBA00022692"/>
    </source>
</evidence>
<comment type="similarity">
    <text evidence="2">Belongs to the amino acid-polyamine-organocation (APC) superfamily. L-type amino acid transporter (LAT) (TC 2.A.3.8) family.</text>
</comment>
<dbReference type="GO" id="GO:0005886">
    <property type="term" value="C:plasma membrane"/>
    <property type="evidence" value="ECO:0007669"/>
    <property type="project" value="UniProtKB-SubCell"/>
</dbReference>
<keyword evidence="3" id="KW-0813">Transport</keyword>
<dbReference type="PANTHER" id="PTHR11785:SF240">
    <property type="entry name" value="LD25378P"/>
    <property type="match status" value="1"/>
</dbReference>
<organism evidence="8 9">
    <name type="scientific">Lepeophtheirus salmonis</name>
    <name type="common">Salmon louse</name>
    <name type="synonym">Caligus salmonis</name>
    <dbReference type="NCBI Taxonomy" id="72036"/>
    <lineage>
        <taxon>Eukaryota</taxon>
        <taxon>Metazoa</taxon>
        <taxon>Ecdysozoa</taxon>
        <taxon>Arthropoda</taxon>
        <taxon>Crustacea</taxon>
        <taxon>Multicrustacea</taxon>
        <taxon>Hexanauplia</taxon>
        <taxon>Copepoda</taxon>
        <taxon>Siphonostomatoida</taxon>
        <taxon>Caligidae</taxon>
        <taxon>Lepeophtheirus</taxon>
    </lineage>
</organism>
<evidence type="ECO:0000256" key="7">
    <source>
        <dbReference type="ARBA" id="ARBA00023136"/>
    </source>
</evidence>
<dbReference type="Proteomes" id="UP000675881">
    <property type="component" value="Chromosome 7"/>
</dbReference>
<comment type="subcellular location">
    <subcellularLocation>
        <location evidence="1">Cell membrane</location>
        <topology evidence="1">Multi-pass membrane protein</topology>
    </subcellularLocation>
</comment>
<evidence type="ECO:0000256" key="2">
    <source>
        <dbReference type="ARBA" id="ARBA00007040"/>
    </source>
</evidence>
<dbReference type="GO" id="GO:0015179">
    <property type="term" value="F:L-amino acid transmembrane transporter activity"/>
    <property type="evidence" value="ECO:0007669"/>
    <property type="project" value="TreeGrafter"/>
</dbReference>
<dbReference type="PANTHER" id="PTHR11785">
    <property type="entry name" value="AMINO ACID TRANSPORTER"/>
    <property type="match status" value="1"/>
</dbReference>
<accession>A0A7R8D4H6</accession>
<dbReference type="EMBL" id="HG994586">
    <property type="protein sequence ID" value="CAF2995754.1"/>
    <property type="molecule type" value="Genomic_DNA"/>
</dbReference>
<keyword evidence="9" id="KW-1185">Reference proteome</keyword>
<dbReference type="InterPro" id="IPR050598">
    <property type="entry name" value="AminoAcid_Transporter"/>
</dbReference>
<evidence type="ECO:0000313" key="9">
    <source>
        <dbReference type="Proteomes" id="UP000675881"/>
    </source>
</evidence>
<keyword evidence="5" id="KW-0812">Transmembrane</keyword>
<evidence type="ECO:0000256" key="1">
    <source>
        <dbReference type="ARBA" id="ARBA00004651"/>
    </source>
</evidence>
<dbReference type="PIRSF" id="PIRSF006060">
    <property type="entry name" value="AA_transporter"/>
    <property type="match status" value="1"/>
</dbReference>
<dbReference type="FunFam" id="1.20.1740.10:FF:000003">
    <property type="entry name" value="Y+L amino acid transporter 1 isoform X1"/>
    <property type="match status" value="1"/>
</dbReference>
<protein>
    <submittedName>
        <fullName evidence="8">Uncharacterized protein</fullName>
    </submittedName>
</protein>
<dbReference type="OrthoDB" id="3257095at2759"/>
<evidence type="ECO:0000256" key="3">
    <source>
        <dbReference type="ARBA" id="ARBA00022448"/>
    </source>
</evidence>
<dbReference type="AlphaFoldDB" id="A0A7R8D4H6"/>
<keyword evidence="6" id="KW-1133">Transmembrane helix</keyword>
<evidence type="ECO:0000256" key="4">
    <source>
        <dbReference type="ARBA" id="ARBA00022475"/>
    </source>
</evidence>